<gene>
    <name evidence="2" type="ORF">ACFOSU_15955</name>
</gene>
<evidence type="ECO:0000313" key="2">
    <source>
        <dbReference type="EMBL" id="MFC3105372.1"/>
    </source>
</evidence>
<reference evidence="3" key="1">
    <citation type="journal article" date="2019" name="Int. J. Syst. Evol. Microbiol.">
        <title>The Global Catalogue of Microorganisms (GCM) 10K type strain sequencing project: providing services to taxonomists for standard genome sequencing and annotation.</title>
        <authorList>
            <consortium name="The Broad Institute Genomics Platform"/>
            <consortium name="The Broad Institute Genome Sequencing Center for Infectious Disease"/>
            <person name="Wu L."/>
            <person name="Ma J."/>
        </authorList>
    </citation>
    <scope>NUCLEOTIDE SEQUENCE [LARGE SCALE GENOMIC DNA]</scope>
    <source>
        <strain evidence="3">KCTC 52640</strain>
    </source>
</reference>
<dbReference type="Pfam" id="PF13011">
    <property type="entry name" value="LZ_Tnp_IS481"/>
    <property type="match status" value="1"/>
</dbReference>
<organism evidence="2 3">
    <name type="scientific">Salinisphaera aquimarina</name>
    <dbReference type="NCBI Taxonomy" id="2094031"/>
    <lineage>
        <taxon>Bacteria</taxon>
        <taxon>Pseudomonadati</taxon>
        <taxon>Pseudomonadota</taxon>
        <taxon>Gammaproteobacteria</taxon>
        <taxon>Salinisphaerales</taxon>
        <taxon>Salinisphaeraceae</taxon>
        <taxon>Salinisphaera</taxon>
    </lineage>
</organism>
<name>A0ABV7EUZ2_9GAMM</name>
<keyword evidence="3" id="KW-1185">Reference proteome</keyword>
<comment type="caution">
    <text evidence="2">The sequence shown here is derived from an EMBL/GenBank/DDBJ whole genome shotgun (WGS) entry which is preliminary data.</text>
</comment>
<dbReference type="InterPro" id="IPR024967">
    <property type="entry name" value="DNA-bd_IS481-type"/>
</dbReference>
<feature type="domain" description="DNA-binding" evidence="1">
    <location>
        <begin position="3"/>
        <end position="43"/>
    </location>
</feature>
<dbReference type="RefSeq" id="WP_380690928.1">
    <property type="nucleotide sequence ID" value="NZ_JBHRSS010000008.1"/>
</dbReference>
<dbReference type="Proteomes" id="UP001595462">
    <property type="component" value="Unassembled WGS sequence"/>
</dbReference>
<dbReference type="EMBL" id="JBHRSS010000008">
    <property type="protein sequence ID" value="MFC3105372.1"/>
    <property type="molecule type" value="Genomic_DNA"/>
</dbReference>
<proteinExistence type="predicted"/>
<sequence>MSISALTAGKWLARYRAEGESGLFDRSCRPTRCPHQLCSAKRREIIALCC</sequence>
<evidence type="ECO:0000313" key="3">
    <source>
        <dbReference type="Proteomes" id="UP001595462"/>
    </source>
</evidence>
<accession>A0ABV7EUZ2</accession>
<protein>
    <submittedName>
        <fullName evidence="2">Leucine zipper domain-containing protein</fullName>
    </submittedName>
</protein>
<evidence type="ECO:0000259" key="1">
    <source>
        <dbReference type="Pfam" id="PF13011"/>
    </source>
</evidence>